<evidence type="ECO:0000256" key="1">
    <source>
        <dbReference type="SAM" id="MobiDB-lite"/>
    </source>
</evidence>
<dbReference type="Gene3D" id="3.30.450.40">
    <property type="match status" value="1"/>
</dbReference>
<dbReference type="SUPFAM" id="SSF55781">
    <property type="entry name" value="GAF domain-like"/>
    <property type="match status" value="1"/>
</dbReference>
<evidence type="ECO:0000313" key="3">
    <source>
        <dbReference type="Proteomes" id="UP000031518"/>
    </source>
</evidence>
<proteinExistence type="predicted"/>
<accession>A0A0B6X086</accession>
<feature type="region of interest" description="Disordered" evidence="1">
    <location>
        <begin position="249"/>
        <end position="288"/>
    </location>
</feature>
<dbReference type="EMBL" id="CBXV010000006">
    <property type="protein sequence ID" value="CDM65820.1"/>
    <property type="molecule type" value="Genomic_DNA"/>
</dbReference>
<dbReference type="Proteomes" id="UP000031518">
    <property type="component" value="Unassembled WGS sequence"/>
</dbReference>
<reference evidence="2 3" key="1">
    <citation type="submission" date="2013-12" db="EMBL/GenBank/DDBJ databases">
        <authorList>
            <person name="Stott M."/>
        </authorList>
    </citation>
    <scope>NUCLEOTIDE SEQUENCE [LARGE SCALE GENOMIC DNA]</scope>
    <source>
        <strain evidence="2 3">K22</strain>
    </source>
</reference>
<reference evidence="2 3" key="2">
    <citation type="submission" date="2015-01" db="EMBL/GenBank/DDBJ databases">
        <title>Complete genome sequence of Pyrinomonas methylaliphatogenes type strain K22T.</title>
        <authorList>
            <person name="Lee K.C.Y."/>
            <person name="Power J.F."/>
            <person name="Dunfield P.F."/>
            <person name="Morgan X.C."/>
            <person name="Huttenhower C."/>
            <person name="Stott M.B."/>
        </authorList>
    </citation>
    <scope>NUCLEOTIDE SEQUENCE [LARGE SCALE GENOMIC DNA]</scope>
    <source>
        <strain evidence="2 3">K22</strain>
    </source>
</reference>
<protein>
    <recommendedName>
        <fullName evidence="4">GAF domain-containing protein</fullName>
    </recommendedName>
</protein>
<organism evidence="2 3">
    <name type="scientific">Pyrinomonas methylaliphatogenes</name>
    <dbReference type="NCBI Taxonomy" id="454194"/>
    <lineage>
        <taxon>Bacteria</taxon>
        <taxon>Pseudomonadati</taxon>
        <taxon>Acidobacteriota</taxon>
        <taxon>Blastocatellia</taxon>
        <taxon>Blastocatellales</taxon>
        <taxon>Pyrinomonadaceae</taxon>
        <taxon>Pyrinomonas</taxon>
    </lineage>
</organism>
<gene>
    <name evidence="2" type="ORF">PYK22_01827</name>
</gene>
<dbReference type="InterPro" id="IPR029016">
    <property type="entry name" value="GAF-like_dom_sf"/>
</dbReference>
<feature type="region of interest" description="Disordered" evidence="1">
    <location>
        <begin position="416"/>
        <end position="435"/>
    </location>
</feature>
<evidence type="ECO:0000313" key="2">
    <source>
        <dbReference type="EMBL" id="CDM65820.1"/>
    </source>
</evidence>
<dbReference type="AlphaFoldDB" id="A0A0B6X086"/>
<evidence type="ECO:0008006" key="4">
    <source>
        <dbReference type="Google" id="ProtNLM"/>
    </source>
</evidence>
<sequence>MVSEELEKRMRAEVEDVIASRLSALQSEIARLQGQINEAFAQALERLNGVAGSGTPLTLSIVEHLRAAYNQGLEDAANESARAKASSDIAILKAAVEEFNARRTQAEVLSALVERAASFAPRVAFFVVKGDQVKGWRARGFEGSVGDARVREISFPLTANNLLSAVIRSGRAWSGKPGAHEGDEALLARLGEEKPEWVAAVPLVARGKTVAVLYADSAALGSEAINLEALEMLARVASMAVELLAQRTTPTRASAQVAEQPARQAETPAEREDKIPPAPAEASEKVEAPSPVAVEANGTAASVSPSAAQTGTLSGYTAPLASRRRSSAEIDLPIEVHGEEERRLHTDARRFARLLVSEIKLYNEQKVREGRERGDLYTRLREEIERSRQMYEKRVAPPVAARFDYFHHELVNTLAEGDPSKLGPNYPGATVPGQN</sequence>
<name>A0A0B6X086_9BACT</name>
<keyword evidence="3" id="KW-1185">Reference proteome</keyword>